<protein>
    <submittedName>
        <fullName evidence="1">PERQ amino acid-rich with GYF domain-containing protein 1-like</fullName>
    </submittedName>
</protein>
<dbReference type="PANTHER" id="PTHR14445:SF37">
    <property type="entry name" value="GRB10-INTERACTING GYF PROTEIN 1"/>
    <property type="match status" value="1"/>
</dbReference>
<keyword evidence="2" id="KW-1185">Reference proteome</keyword>
<accession>A0A671MWL7</accession>
<evidence type="ECO:0000313" key="2">
    <source>
        <dbReference type="Proteomes" id="UP000472260"/>
    </source>
</evidence>
<dbReference type="GO" id="GO:0005829">
    <property type="term" value="C:cytosol"/>
    <property type="evidence" value="ECO:0007669"/>
    <property type="project" value="TreeGrafter"/>
</dbReference>
<organism evidence="1 2">
    <name type="scientific">Sinocyclocheilus anshuiensis</name>
    <dbReference type="NCBI Taxonomy" id="1608454"/>
    <lineage>
        <taxon>Eukaryota</taxon>
        <taxon>Metazoa</taxon>
        <taxon>Chordata</taxon>
        <taxon>Craniata</taxon>
        <taxon>Vertebrata</taxon>
        <taxon>Euteleostomi</taxon>
        <taxon>Actinopterygii</taxon>
        <taxon>Neopterygii</taxon>
        <taxon>Teleostei</taxon>
        <taxon>Ostariophysi</taxon>
        <taxon>Cypriniformes</taxon>
        <taxon>Cyprinidae</taxon>
        <taxon>Cyprininae</taxon>
        <taxon>Sinocyclocheilus</taxon>
    </lineage>
</organism>
<dbReference type="InterPro" id="IPR051640">
    <property type="entry name" value="GRB10-interact_GYF"/>
</dbReference>
<dbReference type="AlphaFoldDB" id="A0A671MWL7"/>
<reference evidence="1" key="2">
    <citation type="submission" date="2025-09" db="UniProtKB">
        <authorList>
            <consortium name="Ensembl"/>
        </authorList>
    </citation>
    <scope>IDENTIFICATION</scope>
</reference>
<dbReference type="GO" id="GO:0048009">
    <property type="term" value="P:insulin-like growth factor receptor signaling pathway"/>
    <property type="evidence" value="ECO:0007669"/>
    <property type="project" value="TreeGrafter"/>
</dbReference>
<dbReference type="Ensembl" id="ENSSANT00000040353.1">
    <property type="protein sequence ID" value="ENSSANP00000037914.1"/>
    <property type="gene ID" value="ENSSANG00000019290.1"/>
</dbReference>
<dbReference type="PANTHER" id="PTHR14445">
    <property type="entry name" value="GRB10 INTERACTING GYF PROTEIN"/>
    <property type="match status" value="1"/>
</dbReference>
<name>A0A671MWL7_9TELE</name>
<proteinExistence type="predicted"/>
<reference evidence="1" key="1">
    <citation type="submission" date="2025-08" db="UniProtKB">
        <authorList>
            <consortium name="Ensembl"/>
        </authorList>
    </citation>
    <scope>IDENTIFICATION</scope>
</reference>
<dbReference type="Proteomes" id="UP000472260">
    <property type="component" value="Unassembled WGS sequence"/>
</dbReference>
<sequence length="114" mass="13283">CKYYTAVQNFGVDFYLSLRLRALSSGGSVSSPPASPAMPKYKLAEYRYGREEMLALYVQDHKVPEEMQDKEFAAILQDEPQQPLALLPLTEEEQRQRERRSRQVGLFVYMRVNY</sequence>
<gene>
    <name evidence="1" type="primary">LOC107702053</name>
</gene>
<evidence type="ECO:0000313" key="1">
    <source>
        <dbReference type="Ensembl" id="ENSSANP00000037914.1"/>
    </source>
</evidence>